<evidence type="ECO:0000313" key="2">
    <source>
        <dbReference type="Proteomes" id="UP001596378"/>
    </source>
</evidence>
<dbReference type="EMBL" id="JBHTAI010000004">
    <property type="protein sequence ID" value="MFC7148508.1"/>
    <property type="molecule type" value="Genomic_DNA"/>
</dbReference>
<name>A0ABW2F5V3_9BACL</name>
<keyword evidence="2" id="KW-1185">Reference proteome</keyword>
<protein>
    <submittedName>
        <fullName evidence="1">Uncharacterized protein</fullName>
    </submittedName>
</protein>
<gene>
    <name evidence="1" type="ORF">ACFQMJ_08240</name>
</gene>
<comment type="caution">
    <text evidence="1">The sequence shown here is derived from an EMBL/GenBank/DDBJ whole genome shotgun (WGS) entry which is preliminary data.</text>
</comment>
<evidence type="ECO:0000313" key="1">
    <source>
        <dbReference type="EMBL" id="MFC7148508.1"/>
    </source>
</evidence>
<proteinExistence type="predicted"/>
<organism evidence="1 2">
    <name type="scientific">Cohnella cellulosilytica</name>
    <dbReference type="NCBI Taxonomy" id="986710"/>
    <lineage>
        <taxon>Bacteria</taxon>
        <taxon>Bacillati</taxon>
        <taxon>Bacillota</taxon>
        <taxon>Bacilli</taxon>
        <taxon>Bacillales</taxon>
        <taxon>Paenibacillaceae</taxon>
        <taxon>Cohnella</taxon>
    </lineage>
</organism>
<dbReference type="Proteomes" id="UP001596378">
    <property type="component" value="Unassembled WGS sequence"/>
</dbReference>
<accession>A0ABW2F5V3</accession>
<reference evidence="2" key="1">
    <citation type="journal article" date="2019" name="Int. J. Syst. Evol. Microbiol.">
        <title>The Global Catalogue of Microorganisms (GCM) 10K type strain sequencing project: providing services to taxonomists for standard genome sequencing and annotation.</title>
        <authorList>
            <consortium name="The Broad Institute Genomics Platform"/>
            <consortium name="The Broad Institute Genome Sequencing Center for Infectious Disease"/>
            <person name="Wu L."/>
            <person name="Ma J."/>
        </authorList>
    </citation>
    <scope>NUCLEOTIDE SEQUENCE [LARGE SCALE GENOMIC DNA]</scope>
    <source>
        <strain evidence="2">KCTC 12907</strain>
    </source>
</reference>
<dbReference type="RefSeq" id="WP_378045197.1">
    <property type="nucleotide sequence ID" value="NZ_JBHMDN010000007.1"/>
</dbReference>
<sequence>MEDFRQLYRQLNMLPKEKKLPLYKQISKFVGYDDSANREAKYSSKCDIICPKCGSASNVVGHGTTKPDSDRHRYKCTSCPNRRGNKGYTFNDYTSGVLHGLRSPEQFVIFLEFMFKGVPLRKIAGAMGMSKTTALSWRHKVLHAISKLHPQLNSGVIEIMEIPVKPSRKGLPRKSRSESPAAAPDRLIVAHNRNGHVFLGTKDQLSRLAERYLNDGSLPAWAPRNAVSVQLNCSKTDQQSSISLKLQLLHTRNVQLLSEEFHNMHSVSMRGVATRNLLHYAAWQQYLSNTKSQKPVARLRNLLHTCL</sequence>